<name>A0A6J5LQL2_9CAUD</name>
<evidence type="ECO:0000313" key="2">
    <source>
        <dbReference type="EMBL" id="CAB4154436.1"/>
    </source>
</evidence>
<sequence length="98" mass="11065">MIDLKIDTSPVKSMFETAKNLEQDLITEGHRYFKSITPIKTGNARRNTFKSADGIDANYPYAARLDEGYSRQAPRGMSDPTIAYMEQVFDKLVADAEK</sequence>
<dbReference type="EMBL" id="LR796299">
    <property type="protein sequence ID" value="CAB4135307.1"/>
    <property type="molecule type" value="Genomic_DNA"/>
</dbReference>
<organism evidence="1">
    <name type="scientific">uncultured Caudovirales phage</name>
    <dbReference type="NCBI Taxonomy" id="2100421"/>
    <lineage>
        <taxon>Viruses</taxon>
        <taxon>Duplodnaviria</taxon>
        <taxon>Heunggongvirae</taxon>
        <taxon>Uroviricota</taxon>
        <taxon>Caudoviricetes</taxon>
        <taxon>Peduoviridae</taxon>
        <taxon>Maltschvirus</taxon>
        <taxon>Maltschvirus maltsch</taxon>
    </lineage>
</organism>
<accession>A0A6J5LQL2</accession>
<dbReference type="EMBL" id="LR796616">
    <property type="protein sequence ID" value="CAB4154436.1"/>
    <property type="molecule type" value="Genomic_DNA"/>
</dbReference>
<proteinExistence type="predicted"/>
<reference evidence="1" key="1">
    <citation type="submission" date="2020-04" db="EMBL/GenBank/DDBJ databases">
        <authorList>
            <person name="Chiriac C."/>
            <person name="Salcher M."/>
            <person name="Ghai R."/>
            <person name="Kavagutti S V."/>
        </authorList>
    </citation>
    <scope>NUCLEOTIDE SEQUENCE</scope>
</reference>
<gene>
    <name evidence="1" type="ORF">UFOVP284_18</name>
    <name evidence="2" type="ORF">UFOVP646_4</name>
</gene>
<evidence type="ECO:0000313" key="1">
    <source>
        <dbReference type="EMBL" id="CAB4135307.1"/>
    </source>
</evidence>
<protein>
    <submittedName>
        <fullName evidence="1">Uncharacterized protein</fullName>
    </submittedName>
</protein>